<dbReference type="SUPFAM" id="SSF52172">
    <property type="entry name" value="CheY-like"/>
    <property type="match status" value="1"/>
</dbReference>
<dbReference type="EMBL" id="JADOET010000007">
    <property type="protein sequence ID" value="MBF8150218.1"/>
    <property type="molecule type" value="Genomic_DNA"/>
</dbReference>
<gene>
    <name evidence="8" type="ORF">ITJ86_09935</name>
</gene>
<evidence type="ECO:0000259" key="6">
    <source>
        <dbReference type="PROSITE" id="PS50110"/>
    </source>
</evidence>
<evidence type="ECO:0000256" key="3">
    <source>
        <dbReference type="ARBA" id="ARBA00023125"/>
    </source>
</evidence>
<evidence type="ECO:0000256" key="5">
    <source>
        <dbReference type="PROSITE-ProRule" id="PRU01091"/>
    </source>
</evidence>
<dbReference type="PANTHER" id="PTHR48111">
    <property type="entry name" value="REGULATOR OF RPOS"/>
    <property type="match status" value="1"/>
</dbReference>
<dbReference type="PANTHER" id="PTHR48111:SF40">
    <property type="entry name" value="PHOSPHATE REGULON TRANSCRIPTIONAL REGULATORY PROTEIN PHOB"/>
    <property type="match status" value="1"/>
</dbReference>
<feature type="DNA-binding region" description="OmpR/PhoB-type" evidence="5">
    <location>
        <begin position="129"/>
        <end position="227"/>
    </location>
</feature>
<evidence type="ECO:0000313" key="8">
    <source>
        <dbReference type="EMBL" id="MBF8150218.1"/>
    </source>
</evidence>
<dbReference type="InterPro" id="IPR001867">
    <property type="entry name" value="OmpR/PhoB-type_DNA-bd"/>
</dbReference>
<evidence type="ECO:0000259" key="7">
    <source>
        <dbReference type="PROSITE" id="PS51755"/>
    </source>
</evidence>
<proteinExistence type="predicted"/>
<accession>A0ABS0EID2</accession>
<evidence type="ECO:0000256" key="4">
    <source>
        <dbReference type="PROSITE-ProRule" id="PRU00169"/>
    </source>
</evidence>
<comment type="caution">
    <text evidence="8">The sequence shown here is derived from an EMBL/GenBank/DDBJ whole genome shotgun (WGS) entry which is preliminary data.</text>
</comment>
<dbReference type="CDD" id="cd17574">
    <property type="entry name" value="REC_OmpR"/>
    <property type="match status" value="1"/>
</dbReference>
<dbReference type="Pfam" id="PF00072">
    <property type="entry name" value="Response_reg"/>
    <property type="match status" value="1"/>
</dbReference>
<reference evidence="8 9" key="1">
    <citation type="submission" date="2020-11" db="EMBL/GenBank/DDBJ databases">
        <title>Winogradskyella marina sp. nov., isolated from marine sediment.</title>
        <authorList>
            <person name="Bo J."/>
            <person name="Wang S."/>
            <person name="Song X."/>
            <person name="Du Z."/>
        </authorList>
    </citation>
    <scope>NUCLEOTIDE SEQUENCE [LARGE SCALE GENOMIC DNA]</scope>
    <source>
        <strain evidence="8 9">F6397</strain>
    </source>
</reference>
<dbReference type="Gene3D" id="1.10.10.10">
    <property type="entry name" value="Winged helix-like DNA-binding domain superfamily/Winged helix DNA-binding domain"/>
    <property type="match status" value="1"/>
</dbReference>
<dbReference type="InterPro" id="IPR001789">
    <property type="entry name" value="Sig_transdc_resp-reg_receiver"/>
</dbReference>
<keyword evidence="2" id="KW-0902">Two-component regulatory system</keyword>
<dbReference type="CDD" id="cd00383">
    <property type="entry name" value="trans_reg_C"/>
    <property type="match status" value="1"/>
</dbReference>
<dbReference type="InterPro" id="IPR011006">
    <property type="entry name" value="CheY-like_superfamily"/>
</dbReference>
<dbReference type="InterPro" id="IPR016032">
    <property type="entry name" value="Sig_transdc_resp-reg_C-effctor"/>
</dbReference>
<dbReference type="InterPro" id="IPR036388">
    <property type="entry name" value="WH-like_DNA-bd_sf"/>
</dbReference>
<feature type="modified residue" description="4-aspartylphosphate" evidence="4">
    <location>
        <position position="55"/>
    </location>
</feature>
<dbReference type="PROSITE" id="PS50110">
    <property type="entry name" value="RESPONSE_REGULATORY"/>
    <property type="match status" value="1"/>
</dbReference>
<evidence type="ECO:0000256" key="2">
    <source>
        <dbReference type="ARBA" id="ARBA00023012"/>
    </source>
</evidence>
<dbReference type="SMART" id="SM00448">
    <property type="entry name" value="REC"/>
    <property type="match status" value="1"/>
</dbReference>
<name>A0ABS0EID2_9FLAO</name>
<protein>
    <submittedName>
        <fullName evidence="8">Response regulator transcription factor</fullName>
    </submittedName>
</protein>
<evidence type="ECO:0000313" key="9">
    <source>
        <dbReference type="Proteomes" id="UP000611215"/>
    </source>
</evidence>
<keyword evidence="9" id="KW-1185">Reference proteome</keyword>
<dbReference type="RefSeq" id="WP_195871489.1">
    <property type="nucleotide sequence ID" value="NZ_JADOET010000007.1"/>
</dbReference>
<dbReference type="SMART" id="SM00862">
    <property type="entry name" value="Trans_reg_C"/>
    <property type="match status" value="1"/>
</dbReference>
<keyword evidence="1 4" id="KW-0597">Phosphoprotein</keyword>
<dbReference type="PROSITE" id="PS51755">
    <property type="entry name" value="OMPR_PHOB"/>
    <property type="match status" value="1"/>
</dbReference>
<dbReference type="SUPFAM" id="SSF46894">
    <property type="entry name" value="C-terminal effector domain of the bipartite response regulators"/>
    <property type="match status" value="1"/>
</dbReference>
<dbReference type="Pfam" id="PF00486">
    <property type="entry name" value="Trans_reg_C"/>
    <property type="match status" value="1"/>
</dbReference>
<dbReference type="Proteomes" id="UP000611215">
    <property type="component" value="Unassembled WGS sequence"/>
</dbReference>
<dbReference type="Gene3D" id="3.40.50.2300">
    <property type="match status" value="1"/>
</dbReference>
<dbReference type="InterPro" id="IPR039420">
    <property type="entry name" value="WalR-like"/>
</dbReference>
<evidence type="ECO:0000256" key="1">
    <source>
        <dbReference type="ARBA" id="ARBA00022553"/>
    </source>
</evidence>
<organism evidence="8 9">
    <name type="scientific">Winogradskyella marina</name>
    <dbReference type="NCBI Taxonomy" id="2785530"/>
    <lineage>
        <taxon>Bacteria</taxon>
        <taxon>Pseudomonadati</taxon>
        <taxon>Bacteroidota</taxon>
        <taxon>Flavobacteriia</taxon>
        <taxon>Flavobacteriales</taxon>
        <taxon>Flavobacteriaceae</taxon>
        <taxon>Winogradskyella</taxon>
    </lineage>
</organism>
<feature type="domain" description="Response regulatory" evidence="6">
    <location>
        <begin position="6"/>
        <end position="120"/>
    </location>
</feature>
<sequence>MANEIKLLLAEDEAALGQIIKESLETRNFDVILCDNGEKAFEKYKSETPEILVLDVMMPKKDGFTLAKDIRAIDDTIPIIFLTAKSQTADVVEGFSIGGNDYLKKPFSIEELIVRIHNLVSRTKEQKTAQVLEIGDYTFDFPKQQLQFKSADAIHLTHREAHLLFHLIKNKNQVLDRSLILNKLWGTDDFFSARSMDVFITKLRKKLKADENIQIINVRGFGYKLTD</sequence>
<feature type="domain" description="OmpR/PhoB-type" evidence="7">
    <location>
        <begin position="129"/>
        <end position="227"/>
    </location>
</feature>
<keyword evidence="3 5" id="KW-0238">DNA-binding</keyword>